<accession>A0A9P8VPN8</accession>
<dbReference type="Gene3D" id="3.40.50.300">
    <property type="entry name" value="P-loop containing nucleotide triphosphate hydrolases"/>
    <property type="match status" value="1"/>
</dbReference>
<gene>
    <name evidence="3" type="ORF">B0T10DRAFT_569027</name>
</gene>
<dbReference type="SUPFAM" id="SSF52540">
    <property type="entry name" value="P-loop containing nucleoside triphosphate hydrolases"/>
    <property type="match status" value="1"/>
</dbReference>
<dbReference type="Proteomes" id="UP000777438">
    <property type="component" value="Unassembled WGS sequence"/>
</dbReference>
<evidence type="ECO:0000313" key="4">
    <source>
        <dbReference type="Proteomes" id="UP000777438"/>
    </source>
</evidence>
<sequence length="1135" mass="128390">MDPLTAFSLFCNIITTVEAVIKTGRELKELYESPSGLASDKQRLQHETAQLRQIATGLNTTRRNLASDPRQPLLVDIAQECADVTRKIDAILDECQAGGHGSRYITVVKAWVRSRKKKPELDRLLSELESTTQRLQTAIVAASQADLDALKDQVYKHGVQQSEMAERLASIKDDLLSQRDLLANMQRLTTAFEEAQESIRHAAILRALKPSAADAREDEIQVHHPKTFDWILNRHGVREVPWSHAAEADIWPTSIQKRWSDIGFLNWLTDGSGVYHIAGKPGSGKSTLMKFLANEPAVRTHLELWAASMGKQLILSKFFFWKYGSDDQKSVRGLLRGLLYDMAKDNISITKTLFPRLWGDAKGWRLPSASDLIIKGSDIRAAFNQLRTDKGLRQQFRLCLFIDGLDEFDGKEMSHSRLAKELQAWTEDADSTSFLKVCVSSREEHPIMSAFLACQRIHLQDLTRSDISAIVKGTLEASEFFLQLQQEDRAGSRALVTSIVTDAEGVFLWVVLLLKLLEDELSSAISSIAALRSIVRSTPKELEEFLGHIMDSIHNHHKHGAYFILSMVLRMMGIHLSEEGSFDEADRATHEAIFKRTYGITSSWQPHLPLYGVAKVLDEFDKNNTAVESWPSPKWVTDYEYRVESQKAAGKIKSWCKGLLDVPDTLSLSTAPLHDLTLRFAHRSIPDFLASAIPMQARKFTFGDDDIARAILALTITQTVSAPGLHKYGHVDLAMSFHHILLLLRLRQIPESSQIPRMLEELDVARFEAYQRFGETWHRKFMFSNDPDKSRFAPVIRRGDQQGVILPLKWAANVIMNRQVLSSASPVEGNDMDDQRGVVFIGTSAVLLHACHAGLDEYVRWKLEKEPGFKEDKAQLYVGLYGLLSYFWFHGRWSRAHTSLLRRLLGAGTPFNLRFPRPPPSKNATEDSSLVVGYPASYIRDSLRRSAATQEPKTNRDIWLWPVMLSKLLESLVLSTPALVQLWEKLEVWLEFGAMPPLEILLERFDEEYGEAREKQLTKLFRQVNTSDGESIRSDFAESAEEKADSIGYIFFRLPVAQDRLSGSPVEVWYLRTAFAVRKDNICKLIPHLQTSRSITFTELVRYHNPPNVKGLLEYIDRSQALLEAGLQAGGKHST</sequence>
<dbReference type="AlphaFoldDB" id="A0A9P8VPN8"/>
<evidence type="ECO:0000256" key="1">
    <source>
        <dbReference type="ARBA" id="ARBA00022737"/>
    </source>
</evidence>
<organism evidence="3 4">
    <name type="scientific">Thelonectria olida</name>
    <dbReference type="NCBI Taxonomy" id="1576542"/>
    <lineage>
        <taxon>Eukaryota</taxon>
        <taxon>Fungi</taxon>
        <taxon>Dikarya</taxon>
        <taxon>Ascomycota</taxon>
        <taxon>Pezizomycotina</taxon>
        <taxon>Sordariomycetes</taxon>
        <taxon>Hypocreomycetidae</taxon>
        <taxon>Hypocreales</taxon>
        <taxon>Nectriaceae</taxon>
        <taxon>Thelonectria</taxon>
    </lineage>
</organism>
<dbReference type="OrthoDB" id="443402at2759"/>
<dbReference type="EMBL" id="JAGPYM010000078">
    <property type="protein sequence ID" value="KAH6869180.1"/>
    <property type="molecule type" value="Genomic_DNA"/>
</dbReference>
<reference evidence="3 4" key="1">
    <citation type="journal article" date="2021" name="Nat. Commun.">
        <title>Genetic determinants of endophytism in the Arabidopsis root mycobiome.</title>
        <authorList>
            <person name="Mesny F."/>
            <person name="Miyauchi S."/>
            <person name="Thiergart T."/>
            <person name="Pickel B."/>
            <person name="Atanasova L."/>
            <person name="Karlsson M."/>
            <person name="Huettel B."/>
            <person name="Barry K.W."/>
            <person name="Haridas S."/>
            <person name="Chen C."/>
            <person name="Bauer D."/>
            <person name="Andreopoulos W."/>
            <person name="Pangilinan J."/>
            <person name="LaButti K."/>
            <person name="Riley R."/>
            <person name="Lipzen A."/>
            <person name="Clum A."/>
            <person name="Drula E."/>
            <person name="Henrissat B."/>
            <person name="Kohler A."/>
            <person name="Grigoriev I.V."/>
            <person name="Martin F.M."/>
            <person name="Hacquard S."/>
        </authorList>
    </citation>
    <scope>NUCLEOTIDE SEQUENCE [LARGE SCALE GENOMIC DNA]</scope>
    <source>
        <strain evidence="3 4">MPI-CAGE-CH-0241</strain>
    </source>
</reference>
<keyword evidence="4" id="KW-1185">Reference proteome</keyword>
<dbReference type="InterPro" id="IPR056884">
    <property type="entry name" value="NPHP3-like_N"/>
</dbReference>
<comment type="caution">
    <text evidence="3">The sequence shown here is derived from an EMBL/GenBank/DDBJ whole genome shotgun (WGS) entry which is preliminary data.</text>
</comment>
<name>A0A9P8VPN8_9HYPO</name>
<dbReference type="Pfam" id="PF24883">
    <property type="entry name" value="NPHP3_N"/>
    <property type="match status" value="1"/>
</dbReference>
<dbReference type="PANTHER" id="PTHR10039:SF5">
    <property type="entry name" value="NACHT DOMAIN-CONTAINING PROTEIN"/>
    <property type="match status" value="1"/>
</dbReference>
<dbReference type="PANTHER" id="PTHR10039">
    <property type="entry name" value="AMELOGENIN"/>
    <property type="match status" value="1"/>
</dbReference>
<evidence type="ECO:0000313" key="3">
    <source>
        <dbReference type="EMBL" id="KAH6869180.1"/>
    </source>
</evidence>
<keyword evidence="1" id="KW-0677">Repeat</keyword>
<protein>
    <recommendedName>
        <fullName evidence="2">Nephrocystin 3-like N-terminal domain-containing protein</fullName>
    </recommendedName>
</protein>
<dbReference type="InterPro" id="IPR027417">
    <property type="entry name" value="P-loop_NTPase"/>
</dbReference>
<feature type="domain" description="Nephrocystin 3-like N-terminal" evidence="2">
    <location>
        <begin position="261"/>
        <end position="442"/>
    </location>
</feature>
<evidence type="ECO:0000259" key="2">
    <source>
        <dbReference type="Pfam" id="PF24883"/>
    </source>
</evidence>
<proteinExistence type="predicted"/>